<evidence type="ECO:0000313" key="8">
    <source>
        <dbReference type="Proteomes" id="UP000756921"/>
    </source>
</evidence>
<name>A0A9P6KJA1_9PLEO</name>
<comment type="caution">
    <text evidence="7">The sequence shown here is derived from an EMBL/GenBank/DDBJ whole genome shotgun (WGS) entry which is preliminary data.</text>
</comment>
<dbReference type="InterPro" id="IPR002641">
    <property type="entry name" value="PNPLA_dom"/>
</dbReference>
<keyword evidence="2" id="KW-0863">Zinc-finger</keyword>
<dbReference type="GO" id="GO:0019369">
    <property type="term" value="P:arachidonate metabolic process"/>
    <property type="evidence" value="ECO:0007669"/>
    <property type="project" value="TreeGrafter"/>
</dbReference>
<dbReference type="GO" id="GO:0016020">
    <property type="term" value="C:membrane"/>
    <property type="evidence" value="ECO:0007669"/>
    <property type="project" value="TreeGrafter"/>
</dbReference>
<keyword evidence="3" id="KW-0378">Hydrolase</keyword>
<dbReference type="InterPro" id="IPR013083">
    <property type="entry name" value="Znf_RING/FYVE/PHD"/>
</dbReference>
<dbReference type="GO" id="GO:0046486">
    <property type="term" value="P:glycerolipid metabolic process"/>
    <property type="evidence" value="ECO:0007669"/>
    <property type="project" value="UniProtKB-ARBA"/>
</dbReference>
<feature type="region of interest" description="Disordered" evidence="4">
    <location>
        <begin position="635"/>
        <end position="660"/>
    </location>
</feature>
<keyword evidence="2" id="KW-0862">Zinc</keyword>
<keyword evidence="2" id="KW-0479">Metal-binding</keyword>
<dbReference type="Pfam" id="PF01734">
    <property type="entry name" value="Patatin"/>
    <property type="match status" value="1"/>
</dbReference>
<feature type="active site" description="Nucleophile" evidence="3">
    <location>
        <position position="212"/>
    </location>
</feature>
<dbReference type="PANTHER" id="PTHR24185">
    <property type="entry name" value="CALCIUM-INDEPENDENT PHOSPHOLIPASE A2-GAMMA"/>
    <property type="match status" value="1"/>
</dbReference>
<dbReference type="InterPro" id="IPR016035">
    <property type="entry name" value="Acyl_Trfase/lysoPLipase"/>
</dbReference>
<dbReference type="PROSITE" id="PS51635">
    <property type="entry name" value="PNPLA"/>
    <property type="match status" value="1"/>
</dbReference>
<proteinExistence type="predicted"/>
<keyword evidence="3" id="KW-0442">Lipid degradation</keyword>
<dbReference type="OrthoDB" id="194358at2759"/>
<feature type="short sequence motif" description="DGA/G" evidence="3">
    <location>
        <begin position="362"/>
        <end position="364"/>
    </location>
</feature>
<feature type="domain" description="RING-type" evidence="5">
    <location>
        <begin position="107"/>
        <end position="153"/>
    </location>
</feature>
<accession>A0A9P6KJA1</accession>
<organism evidence="7 8">
    <name type="scientific">Paraphaeosphaeria minitans</name>
    <dbReference type="NCBI Taxonomy" id="565426"/>
    <lineage>
        <taxon>Eukaryota</taxon>
        <taxon>Fungi</taxon>
        <taxon>Dikarya</taxon>
        <taxon>Ascomycota</taxon>
        <taxon>Pezizomycotina</taxon>
        <taxon>Dothideomycetes</taxon>
        <taxon>Pleosporomycetidae</taxon>
        <taxon>Pleosporales</taxon>
        <taxon>Massarineae</taxon>
        <taxon>Didymosphaeriaceae</taxon>
        <taxon>Paraphaeosphaeria</taxon>
    </lineage>
</organism>
<dbReference type="SUPFAM" id="SSF52151">
    <property type="entry name" value="FabD/lysophospholipase-like"/>
    <property type="match status" value="1"/>
</dbReference>
<dbReference type="PROSITE" id="PS50089">
    <property type="entry name" value="ZF_RING_2"/>
    <property type="match status" value="1"/>
</dbReference>
<feature type="domain" description="PNPLA" evidence="6">
    <location>
        <begin position="172"/>
        <end position="375"/>
    </location>
</feature>
<evidence type="ECO:0000313" key="7">
    <source>
        <dbReference type="EMBL" id="KAF9728575.1"/>
    </source>
</evidence>
<dbReference type="GO" id="GO:0047499">
    <property type="term" value="F:calcium-independent phospholipase A2 activity"/>
    <property type="evidence" value="ECO:0007669"/>
    <property type="project" value="TreeGrafter"/>
</dbReference>
<evidence type="ECO:0008006" key="9">
    <source>
        <dbReference type="Google" id="ProtNLM"/>
    </source>
</evidence>
<feature type="short sequence motif" description="GXSXG" evidence="3">
    <location>
        <begin position="210"/>
        <end position="214"/>
    </location>
</feature>
<keyword evidence="8" id="KW-1185">Reference proteome</keyword>
<keyword evidence="1 3" id="KW-0443">Lipid metabolism</keyword>
<evidence type="ECO:0000256" key="4">
    <source>
        <dbReference type="SAM" id="MobiDB-lite"/>
    </source>
</evidence>
<gene>
    <name evidence="7" type="ORF">PMIN01_13403</name>
</gene>
<dbReference type="PANTHER" id="PTHR24185:SF8">
    <property type="entry name" value="PNPLA DOMAIN-CONTAINING PROTEIN"/>
    <property type="match status" value="1"/>
</dbReference>
<evidence type="ECO:0000259" key="6">
    <source>
        <dbReference type="PROSITE" id="PS51635"/>
    </source>
</evidence>
<evidence type="ECO:0000259" key="5">
    <source>
        <dbReference type="PROSITE" id="PS50089"/>
    </source>
</evidence>
<evidence type="ECO:0000256" key="2">
    <source>
        <dbReference type="PROSITE-ProRule" id="PRU00175"/>
    </source>
</evidence>
<dbReference type="CDD" id="cd07199">
    <property type="entry name" value="Pat17_PNPLA8_PNPLA9_like"/>
    <property type="match status" value="1"/>
</dbReference>
<dbReference type="GO" id="GO:0016042">
    <property type="term" value="P:lipid catabolic process"/>
    <property type="evidence" value="ECO:0007669"/>
    <property type="project" value="UniProtKB-UniRule"/>
</dbReference>
<dbReference type="AlphaFoldDB" id="A0A9P6KJA1"/>
<feature type="compositionally biased region" description="Basic residues" evidence="4">
    <location>
        <begin position="639"/>
        <end position="660"/>
    </location>
</feature>
<protein>
    <recommendedName>
        <fullName evidence="9">FabD/lysophospholipase-like protein</fullName>
    </recommendedName>
</protein>
<evidence type="ECO:0000256" key="1">
    <source>
        <dbReference type="ARBA" id="ARBA00023098"/>
    </source>
</evidence>
<dbReference type="Gene3D" id="3.30.40.10">
    <property type="entry name" value="Zinc/RING finger domain, C3HC4 (zinc finger)"/>
    <property type="match status" value="1"/>
</dbReference>
<dbReference type="Proteomes" id="UP000756921">
    <property type="component" value="Unassembled WGS sequence"/>
</dbReference>
<dbReference type="InterPro" id="IPR001841">
    <property type="entry name" value="Znf_RING"/>
</dbReference>
<dbReference type="Gene3D" id="3.40.1090.10">
    <property type="entry name" value="Cytosolic phospholipase A2 catalytic domain"/>
    <property type="match status" value="1"/>
</dbReference>
<dbReference type="GO" id="GO:0008270">
    <property type="term" value="F:zinc ion binding"/>
    <property type="evidence" value="ECO:0007669"/>
    <property type="project" value="UniProtKB-KW"/>
</dbReference>
<dbReference type="EMBL" id="WJXW01000019">
    <property type="protein sequence ID" value="KAF9728575.1"/>
    <property type="molecule type" value="Genomic_DNA"/>
</dbReference>
<sequence>MAAFTAPFIAGCLALDNYAYDVHHFDPEDVFAAHHKRICIAATENKSLEYPGQADRSVLVLRTGAVSLIEQHFVAKSRYFKLGSGGRSELLSQCRSWLSRLKTYKSCLACLQRAPEHKFPCGHMLCEECCKALGRRFDTDPHLYVFDHCPICELPCKVALRVKPVTAGFRVLSIDGGGIRAVIPIQFLRALEQAIGLDMPVQEHFDLSYGTSSGSMVNLALYGLGMKVSEVSDLFKHLSARVFRGRSRIGVGVADIRYLDGALSDLFGNATVLDHPYMTSIGARTGFPIVDADTSETCLVTSYNGAARGRDPNGCDGSTTYRFLHSDTALDQIQTKDALRCASAAPMFFTMHGMRGQGTFFDGGVSDNNPCMLAMQELQRMAPEQRRPDQFVSVGTGVSRASRATGTAGKGSFLFGNNSLLQTFKHYWSENFDGDKKFASMRHMMAATAPDGTADMDGWLRRFNLALEDELPDLADVGAMDDFAKSAWALFASDPALHDLVRAILASSFYFELRCMPIYENGYYTCYGRILCRIPVTKPVFPELMQKLDAMGARFLTQKRTTREIKPTATSFDHTGNFNKPVSFRVRDLEDPLDVRLRFSGTRDYHISASPVSIETLIKQQNLEWASLSHTGLGYNRSTSKKRPAGPCHRATKRHCSSKG</sequence>
<feature type="active site" description="Proton acceptor" evidence="3">
    <location>
        <position position="362"/>
    </location>
</feature>
<comment type="caution">
    <text evidence="3">Lacks conserved residue(s) required for the propagation of feature annotation.</text>
</comment>
<reference evidence="7" key="1">
    <citation type="journal article" date="2020" name="Mol. Plant Microbe Interact.">
        <title>Genome Sequence of the Biocontrol Agent Coniothyrium minitans strain Conio (IMI 134523).</title>
        <authorList>
            <person name="Patel D."/>
            <person name="Shittu T.A."/>
            <person name="Baroncelli R."/>
            <person name="Muthumeenakshi S."/>
            <person name="Osborne T.H."/>
            <person name="Janganan T.K."/>
            <person name="Sreenivasaprasad S."/>
        </authorList>
    </citation>
    <scope>NUCLEOTIDE SEQUENCE</scope>
    <source>
        <strain evidence="7">Conio</strain>
    </source>
</reference>
<evidence type="ECO:0000256" key="3">
    <source>
        <dbReference type="PROSITE-ProRule" id="PRU01161"/>
    </source>
</evidence>